<feature type="compositionally biased region" description="Low complexity" evidence="8">
    <location>
        <begin position="134"/>
        <end position="144"/>
    </location>
</feature>
<feature type="compositionally biased region" description="Acidic residues" evidence="8">
    <location>
        <begin position="85"/>
        <end position="96"/>
    </location>
</feature>
<feature type="region of interest" description="Disordered" evidence="8">
    <location>
        <begin position="1"/>
        <end position="25"/>
    </location>
</feature>
<name>A0A2I0B3N6_9ASPA</name>
<dbReference type="GO" id="GO:0008889">
    <property type="term" value="F:glycerophosphodiester phosphodiesterase activity"/>
    <property type="evidence" value="ECO:0007669"/>
    <property type="project" value="UniProtKB-EC"/>
</dbReference>
<dbReference type="GO" id="GO:0006629">
    <property type="term" value="P:lipid metabolic process"/>
    <property type="evidence" value="ECO:0007669"/>
    <property type="project" value="InterPro"/>
</dbReference>
<keyword evidence="6" id="KW-0325">Glycoprotein</keyword>
<accession>A0A2I0B3N6</accession>
<evidence type="ECO:0000256" key="7">
    <source>
        <dbReference type="ARBA" id="ARBA00047512"/>
    </source>
</evidence>
<dbReference type="STRING" id="1088818.A0A2I0B3N6"/>
<dbReference type="InterPro" id="IPR017946">
    <property type="entry name" value="PLC-like_Pdiesterase_TIM-brl"/>
</dbReference>
<evidence type="ECO:0000313" key="10">
    <source>
        <dbReference type="EMBL" id="PKA62401.1"/>
    </source>
</evidence>
<comment type="similarity">
    <text evidence="1">Belongs to the glycerophosphoryl diester phosphodiesterase family.</text>
</comment>
<evidence type="ECO:0000259" key="9">
    <source>
        <dbReference type="PROSITE" id="PS51704"/>
    </source>
</evidence>
<dbReference type="CDD" id="cd08604">
    <property type="entry name" value="GDPD_SHV3_repeat_2"/>
    <property type="match status" value="1"/>
</dbReference>
<dbReference type="EC" id="3.1.4.46" evidence="2"/>
<keyword evidence="5 10" id="KW-0378">Hydrolase</keyword>
<evidence type="ECO:0000256" key="2">
    <source>
        <dbReference type="ARBA" id="ARBA00012247"/>
    </source>
</evidence>
<feature type="compositionally biased region" description="Basic and acidic residues" evidence="8">
    <location>
        <begin position="97"/>
        <end position="110"/>
    </location>
</feature>
<dbReference type="OrthoDB" id="1058301at2759"/>
<evidence type="ECO:0000256" key="1">
    <source>
        <dbReference type="ARBA" id="ARBA00007277"/>
    </source>
</evidence>
<dbReference type="PANTHER" id="PTHR43620:SF7">
    <property type="entry name" value="GLYCEROPHOSPHODIESTER PHOSPHODIESTERASE GDPD5-RELATED"/>
    <property type="match status" value="1"/>
</dbReference>
<organism evidence="10 11">
    <name type="scientific">Apostasia shenzhenica</name>
    <dbReference type="NCBI Taxonomy" id="1088818"/>
    <lineage>
        <taxon>Eukaryota</taxon>
        <taxon>Viridiplantae</taxon>
        <taxon>Streptophyta</taxon>
        <taxon>Embryophyta</taxon>
        <taxon>Tracheophyta</taxon>
        <taxon>Spermatophyta</taxon>
        <taxon>Magnoliopsida</taxon>
        <taxon>Liliopsida</taxon>
        <taxon>Asparagales</taxon>
        <taxon>Orchidaceae</taxon>
        <taxon>Apostasioideae</taxon>
        <taxon>Apostasia</taxon>
    </lineage>
</organism>
<evidence type="ECO:0000256" key="6">
    <source>
        <dbReference type="ARBA" id="ARBA00023180"/>
    </source>
</evidence>
<proteinExistence type="inferred from homology"/>
<keyword evidence="11" id="KW-1185">Reference proteome</keyword>
<feature type="region of interest" description="Disordered" evidence="8">
    <location>
        <begin position="39"/>
        <end position="165"/>
    </location>
</feature>
<dbReference type="Proteomes" id="UP000236161">
    <property type="component" value="Unassembled WGS sequence"/>
</dbReference>
<evidence type="ECO:0000256" key="8">
    <source>
        <dbReference type="SAM" id="MobiDB-lite"/>
    </source>
</evidence>
<dbReference type="Pfam" id="PF03009">
    <property type="entry name" value="GDPD"/>
    <property type="match status" value="1"/>
</dbReference>
<sequence>MASEAATEQQPPTQAEEAAAAEPPVAVVDLAGDVLHEELKQKAEENDYNAEENEKIITKEEEKYQADHEKYDKKVDQNQQKEVAESETEEEEEDEEERKAAEEQEKERVESYPNDHNGQVAEEAPATEEKQKTVALEEASVAEDAVVDEGEETVTEKKEAAGEEEELSPSMLAVLCPTFLFCTTSLSLSRSRSLQSFSTRETPELLSFFPRFRLHSVKAELSEISASSATMGGKSSGRGVAPGIAAFLIVLQWGAALNISQATKSSTWRTLSGDPPAVVAKGGFSGLFPDSTDNAYKLTYLTGSTNTISWCDVQLTKDGIVIQGVQYRSDKFDGNGFHVLHPEDVSNIIGSAALWLNIQHDAFFKSQNLSMRSYLLSLSKSIPVSYISSPEVAFLSGIAPRYKATKTKLFLRLLGEDITEPSTNQTYGSLLKNLTFIKTFASGILVPKNYIWPTTVDQYLQPHTSIVSDAHREGLEVFASDFANDAALSYNYSYDPLAEVLSFVDNGNFSVDGVLTEFPITASAAIGCYSHIRKNVSEHENLVVISHNGASGVYPDCTDLAYQQAVEDGADFIDCPVQLTRDGIPICSSSINLMDNTNAVTSILRSRLSLVPEIQTTPGIFTFNLSWEEIKKSLKPVISTPDKKYRMLRNPLYRNAGSFMKLSDFLAFAKSRALSGVLISIEDAAFYAEKIGYGVTDAVITALKDSGYSNQTTQQVMLQSANSSVLMKFKKQTSYKLVYMIGEPVSNLDKSSLSDIKQFADAVAISKQSVYPASQLFVMGQTDVVKTLQSSGLPVYAYLFRNEFVSQPWDFFSDASVEINSFFQRIGVDGVITDYPGTAVRYRRNSCLKLGDKQPNYMKPVAGGELLVAAASFPPALAPMPVLDASDVVEPPLPAVSSRSSTNGSSAVLPTPSRGWRATEPPLPPAIFLLFSMIGGMSLLI</sequence>
<dbReference type="AlphaFoldDB" id="A0A2I0B3N6"/>
<feature type="region of interest" description="Disordered" evidence="8">
    <location>
        <begin position="894"/>
        <end position="913"/>
    </location>
</feature>
<protein>
    <recommendedName>
        <fullName evidence="2">glycerophosphodiester phosphodiesterase</fullName>
        <ecNumber evidence="2">3.1.4.46</ecNumber>
    </recommendedName>
</protein>
<feature type="domain" description="GP-PDE" evidence="9">
    <location>
        <begin position="542"/>
        <end position="843"/>
    </location>
</feature>
<dbReference type="FunFam" id="3.20.20.190:FF:000011">
    <property type="entry name" value="Glycerophosphodiester phosphodiesterase GDPDL3"/>
    <property type="match status" value="1"/>
</dbReference>
<keyword evidence="4" id="KW-0319">Glycerol metabolism</keyword>
<dbReference type="PANTHER" id="PTHR43620">
    <property type="entry name" value="GLYCEROPHOSPHORYL DIESTER PHOSPHODIESTERASE"/>
    <property type="match status" value="1"/>
</dbReference>
<evidence type="ECO:0000256" key="3">
    <source>
        <dbReference type="ARBA" id="ARBA00022729"/>
    </source>
</evidence>
<feature type="domain" description="GP-PDE" evidence="9">
    <location>
        <begin position="276"/>
        <end position="526"/>
    </location>
</feature>
<dbReference type="GO" id="GO:0006071">
    <property type="term" value="P:glycerol metabolic process"/>
    <property type="evidence" value="ECO:0007669"/>
    <property type="project" value="UniProtKB-KW"/>
</dbReference>
<keyword evidence="3" id="KW-0732">Signal</keyword>
<comment type="catalytic activity">
    <reaction evidence="7">
        <text>a sn-glycero-3-phosphodiester + H2O = an alcohol + sn-glycerol 3-phosphate + H(+)</text>
        <dbReference type="Rhea" id="RHEA:12969"/>
        <dbReference type="ChEBI" id="CHEBI:15377"/>
        <dbReference type="ChEBI" id="CHEBI:15378"/>
        <dbReference type="ChEBI" id="CHEBI:30879"/>
        <dbReference type="ChEBI" id="CHEBI:57597"/>
        <dbReference type="ChEBI" id="CHEBI:83408"/>
        <dbReference type="EC" id="3.1.4.46"/>
    </reaction>
</comment>
<dbReference type="Gene3D" id="3.20.20.190">
    <property type="entry name" value="Phosphatidylinositol (PI) phosphodiesterase"/>
    <property type="match status" value="3"/>
</dbReference>
<evidence type="ECO:0000313" key="11">
    <source>
        <dbReference type="Proteomes" id="UP000236161"/>
    </source>
</evidence>
<dbReference type="SUPFAM" id="SSF51695">
    <property type="entry name" value="PLC-like phosphodiesterases"/>
    <property type="match status" value="2"/>
</dbReference>
<dbReference type="EMBL" id="KZ451917">
    <property type="protein sequence ID" value="PKA62401.1"/>
    <property type="molecule type" value="Genomic_DNA"/>
</dbReference>
<dbReference type="InterPro" id="IPR030395">
    <property type="entry name" value="GP_PDE_dom"/>
</dbReference>
<gene>
    <name evidence="10" type="primary">GPDL1</name>
    <name evidence="10" type="ORF">AXF42_Ash009287</name>
</gene>
<feature type="compositionally biased region" description="Basic and acidic residues" evidence="8">
    <location>
        <begin position="52"/>
        <end position="76"/>
    </location>
</feature>
<reference evidence="10 11" key="1">
    <citation type="journal article" date="2017" name="Nature">
        <title>The Apostasia genome and the evolution of orchids.</title>
        <authorList>
            <person name="Zhang G.Q."/>
            <person name="Liu K.W."/>
            <person name="Li Z."/>
            <person name="Lohaus R."/>
            <person name="Hsiao Y.Y."/>
            <person name="Niu S.C."/>
            <person name="Wang J.Y."/>
            <person name="Lin Y.C."/>
            <person name="Xu Q."/>
            <person name="Chen L.J."/>
            <person name="Yoshida K."/>
            <person name="Fujiwara S."/>
            <person name="Wang Z.W."/>
            <person name="Zhang Y.Q."/>
            <person name="Mitsuda N."/>
            <person name="Wang M."/>
            <person name="Liu G.H."/>
            <person name="Pecoraro L."/>
            <person name="Huang H.X."/>
            <person name="Xiao X.J."/>
            <person name="Lin M."/>
            <person name="Wu X.Y."/>
            <person name="Wu W.L."/>
            <person name="Chen Y.Y."/>
            <person name="Chang S.B."/>
            <person name="Sakamoto S."/>
            <person name="Ohme-Takagi M."/>
            <person name="Yagi M."/>
            <person name="Zeng S.J."/>
            <person name="Shen C.Y."/>
            <person name="Yeh C.M."/>
            <person name="Luo Y.B."/>
            <person name="Tsai W.C."/>
            <person name="Van de Peer Y."/>
            <person name="Liu Z.J."/>
        </authorList>
    </citation>
    <scope>NUCLEOTIDE SEQUENCE [LARGE SCALE GENOMIC DNA]</scope>
    <source>
        <strain evidence="11">cv. Shenzhen</strain>
        <tissue evidence="10">Stem</tissue>
    </source>
</reference>
<dbReference type="PROSITE" id="PS51704">
    <property type="entry name" value="GP_PDE"/>
    <property type="match status" value="2"/>
</dbReference>
<evidence type="ECO:0000256" key="5">
    <source>
        <dbReference type="ARBA" id="ARBA00022801"/>
    </source>
</evidence>
<evidence type="ECO:0000256" key="4">
    <source>
        <dbReference type="ARBA" id="ARBA00022798"/>
    </source>
</evidence>
<feature type="compositionally biased region" description="Polar residues" evidence="8">
    <location>
        <begin position="897"/>
        <end position="908"/>
    </location>
</feature>